<gene>
    <name evidence="7" type="ORF">N8M53_10670</name>
</gene>
<feature type="transmembrane region" description="Helical" evidence="6">
    <location>
        <begin position="41"/>
        <end position="68"/>
    </location>
</feature>
<dbReference type="InterPro" id="IPR002781">
    <property type="entry name" value="TM_pro_TauE-like"/>
</dbReference>
<dbReference type="PANTHER" id="PTHR43483">
    <property type="entry name" value="MEMBRANE TRANSPORTER PROTEIN HI_0806-RELATED"/>
    <property type="match status" value="1"/>
</dbReference>
<dbReference type="EMBL" id="CP114588">
    <property type="protein sequence ID" value="WBA08273.1"/>
    <property type="molecule type" value="Genomic_DNA"/>
</dbReference>
<accession>A0AA47KK35</accession>
<dbReference type="PANTHER" id="PTHR43483:SF3">
    <property type="entry name" value="MEMBRANE TRANSPORTER PROTEIN HI_0806-RELATED"/>
    <property type="match status" value="1"/>
</dbReference>
<dbReference type="Pfam" id="PF01925">
    <property type="entry name" value="TauE"/>
    <property type="match status" value="1"/>
</dbReference>
<keyword evidence="4 6" id="KW-1133">Transmembrane helix</keyword>
<sequence length="269" mass="28147">MITSLTVLLFVVCMLLGACVGTLSGLLGIGGGLVVVPALTFLLPVFGIAPTVVMPIALATSLATIVLTSSASAWRHFRLGNVHLEAVKALVPGMMLGGILGAGLADRLPHDWLPRLFGVIVLAMALQMLLNRRPYRARPLPHWLRLSCAGTLIGTLSSLAGIGGGSFTVPYLHWRGVSMHQAIGSASAGGAVLALGGMVSFVWLGWRQTEPLPALSVGYLYLPALLGVVSTSVLMTRVGAQLAVRLPTAQIKRIFAVFLVIVGASMLLK</sequence>
<protein>
    <recommendedName>
        <fullName evidence="6">Probable membrane transporter protein</fullName>
    </recommendedName>
</protein>
<comment type="subcellular location">
    <subcellularLocation>
        <location evidence="6">Cell membrane</location>
        <topology evidence="6">Multi-pass membrane protein</topology>
    </subcellularLocation>
    <subcellularLocation>
        <location evidence="1">Membrane</location>
        <topology evidence="1">Multi-pass membrane protein</topology>
    </subcellularLocation>
</comment>
<feature type="transmembrane region" description="Helical" evidence="6">
    <location>
        <begin position="182"/>
        <end position="206"/>
    </location>
</feature>
<evidence type="ECO:0000313" key="7">
    <source>
        <dbReference type="EMBL" id="WBA08273.1"/>
    </source>
</evidence>
<feature type="transmembrane region" description="Helical" evidence="6">
    <location>
        <begin position="142"/>
        <end position="162"/>
    </location>
</feature>
<keyword evidence="3 6" id="KW-0812">Transmembrane</keyword>
<feature type="transmembrane region" description="Helical" evidence="6">
    <location>
        <begin position="218"/>
        <end position="238"/>
    </location>
</feature>
<evidence type="ECO:0000256" key="4">
    <source>
        <dbReference type="ARBA" id="ARBA00022989"/>
    </source>
</evidence>
<organism evidence="7 8">
    <name type="scientific">Salinivibrio kushneri</name>
    <dbReference type="NCBI Taxonomy" id="1908198"/>
    <lineage>
        <taxon>Bacteria</taxon>
        <taxon>Pseudomonadati</taxon>
        <taxon>Pseudomonadota</taxon>
        <taxon>Gammaproteobacteria</taxon>
        <taxon>Vibrionales</taxon>
        <taxon>Vibrionaceae</taxon>
        <taxon>Salinivibrio</taxon>
    </lineage>
</organism>
<evidence type="ECO:0000256" key="2">
    <source>
        <dbReference type="ARBA" id="ARBA00009142"/>
    </source>
</evidence>
<proteinExistence type="inferred from homology"/>
<comment type="similarity">
    <text evidence="2 6">Belongs to the 4-toluene sulfonate uptake permease (TSUP) (TC 2.A.102) family.</text>
</comment>
<dbReference type="AlphaFoldDB" id="A0AA47KK35"/>
<evidence type="ECO:0000313" key="8">
    <source>
        <dbReference type="Proteomes" id="UP001164748"/>
    </source>
</evidence>
<feature type="transmembrane region" description="Helical" evidence="6">
    <location>
        <begin position="250"/>
        <end position="268"/>
    </location>
</feature>
<dbReference type="GO" id="GO:0005886">
    <property type="term" value="C:plasma membrane"/>
    <property type="evidence" value="ECO:0007669"/>
    <property type="project" value="UniProtKB-SubCell"/>
</dbReference>
<name>A0AA47KK35_9GAMM</name>
<feature type="transmembrane region" description="Helical" evidence="6">
    <location>
        <begin position="112"/>
        <end position="130"/>
    </location>
</feature>
<feature type="transmembrane region" description="Helical" evidence="6">
    <location>
        <begin position="89"/>
        <end position="106"/>
    </location>
</feature>
<evidence type="ECO:0000256" key="6">
    <source>
        <dbReference type="RuleBase" id="RU363041"/>
    </source>
</evidence>
<dbReference type="Proteomes" id="UP001164748">
    <property type="component" value="Chromosome"/>
</dbReference>
<reference evidence="7" key="1">
    <citation type="submission" date="2022-09" db="EMBL/GenBank/DDBJ databases">
        <authorList>
            <person name="Li Z.-J."/>
        </authorList>
    </citation>
    <scope>NUCLEOTIDE SEQUENCE</scope>
    <source>
        <strain evidence="7">TGB11</strain>
    </source>
</reference>
<evidence type="ECO:0000256" key="1">
    <source>
        <dbReference type="ARBA" id="ARBA00004141"/>
    </source>
</evidence>
<feature type="transmembrane region" description="Helical" evidence="6">
    <location>
        <begin position="7"/>
        <end position="29"/>
    </location>
</feature>
<evidence type="ECO:0000256" key="3">
    <source>
        <dbReference type="ARBA" id="ARBA00022692"/>
    </source>
</evidence>
<keyword evidence="5 6" id="KW-0472">Membrane</keyword>
<evidence type="ECO:0000256" key="5">
    <source>
        <dbReference type="ARBA" id="ARBA00023136"/>
    </source>
</evidence>
<keyword evidence="6" id="KW-1003">Cell membrane</keyword>